<keyword evidence="2" id="KW-1185">Reference proteome</keyword>
<accession>A0A1G6LEP5</accession>
<reference evidence="2" key="1">
    <citation type="submission" date="2016-09" db="EMBL/GenBank/DDBJ databases">
        <authorList>
            <person name="Varghese N."/>
            <person name="Submissions S."/>
        </authorList>
    </citation>
    <scope>NUCLEOTIDE SEQUENCE [LARGE SCALE GENOMIC DNA]</scope>
    <source>
        <strain evidence="2">TNe-862</strain>
    </source>
</reference>
<dbReference type="Proteomes" id="UP000198908">
    <property type="component" value="Unassembled WGS sequence"/>
</dbReference>
<organism evidence="1 2">
    <name type="scientific">Paraburkholderia lycopersici</name>
    <dbReference type="NCBI Taxonomy" id="416944"/>
    <lineage>
        <taxon>Bacteria</taxon>
        <taxon>Pseudomonadati</taxon>
        <taxon>Pseudomonadota</taxon>
        <taxon>Betaproteobacteria</taxon>
        <taxon>Burkholderiales</taxon>
        <taxon>Burkholderiaceae</taxon>
        <taxon>Paraburkholderia</taxon>
    </lineage>
</organism>
<dbReference type="Gene3D" id="3.40.50.1240">
    <property type="entry name" value="Phosphoglycerate mutase-like"/>
    <property type="match status" value="1"/>
</dbReference>
<dbReference type="RefSeq" id="WP_091996513.1">
    <property type="nucleotide sequence ID" value="NZ_FMYQ01000006.1"/>
</dbReference>
<dbReference type="STRING" id="416944.SAMN05421548_106215"/>
<dbReference type="SUPFAM" id="SSF53254">
    <property type="entry name" value="Phosphoglycerate mutase-like"/>
    <property type="match status" value="1"/>
</dbReference>
<dbReference type="Pfam" id="PF00300">
    <property type="entry name" value="His_Phos_1"/>
    <property type="match status" value="1"/>
</dbReference>
<sequence>MPTTVWLVSHAANAALRSGIFPHARASGGDAGQALDARAIEALDAWRARWHVRLADGDGGAAPRVLTSPAAIARASAQAAGFHDAAQSDALADAAYGAWQGKRLMDLARDAPEALAAWTRDPGFRPPGGGESFDDVRLRVSAWLDAHAHSERRVVAFTHATVIRAAILHALGAPSACFRSVDIAPLAVTALRRAPHGWIWGAAAD</sequence>
<evidence type="ECO:0000313" key="1">
    <source>
        <dbReference type="EMBL" id="SDC41728.1"/>
    </source>
</evidence>
<dbReference type="InterPro" id="IPR029033">
    <property type="entry name" value="His_PPase_superfam"/>
</dbReference>
<name>A0A1G6LEP5_9BURK</name>
<dbReference type="EMBL" id="FMYQ01000006">
    <property type="protein sequence ID" value="SDC41728.1"/>
    <property type="molecule type" value="Genomic_DNA"/>
</dbReference>
<evidence type="ECO:0000313" key="2">
    <source>
        <dbReference type="Proteomes" id="UP000198908"/>
    </source>
</evidence>
<gene>
    <name evidence="1" type="ORF">SAMN05421548_106215</name>
</gene>
<dbReference type="InterPro" id="IPR013078">
    <property type="entry name" value="His_Pase_superF_clade-1"/>
</dbReference>
<proteinExistence type="predicted"/>
<protein>
    <submittedName>
        <fullName evidence="1">Broad specificity phosphatase PhoE</fullName>
    </submittedName>
</protein>
<dbReference type="OrthoDB" id="7502553at2"/>
<dbReference type="AlphaFoldDB" id="A0A1G6LEP5"/>